<gene>
    <name evidence="2" type="ORF">TNCV_4284781</name>
</gene>
<evidence type="ECO:0000313" key="2">
    <source>
        <dbReference type="EMBL" id="GFY12820.1"/>
    </source>
</evidence>
<proteinExistence type="predicted"/>
<feature type="region of interest" description="Disordered" evidence="1">
    <location>
        <begin position="1"/>
        <end position="34"/>
    </location>
</feature>
<dbReference type="EMBL" id="BMAU01021316">
    <property type="protein sequence ID" value="GFY12820.1"/>
    <property type="molecule type" value="Genomic_DNA"/>
</dbReference>
<feature type="compositionally biased region" description="Polar residues" evidence="1">
    <location>
        <begin position="7"/>
        <end position="16"/>
    </location>
</feature>
<comment type="caution">
    <text evidence="2">The sequence shown here is derived from an EMBL/GenBank/DDBJ whole genome shotgun (WGS) entry which is preliminary data.</text>
</comment>
<dbReference type="Proteomes" id="UP000887159">
    <property type="component" value="Unassembled WGS sequence"/>
</dbReference>
<organism evidence="2 3">
    <name type="scientific">Trichonephila clavipes</name>
    <name type="common">Golden silk orbweaver</name>
    <name type="synonym">Nephila clavipes</name>
    <dbReference type="NCBI Taxonomy" id="2585209"/>
    <lineage>
        <taxon>Eukaryota</taxon>
        <taxon>Metazoa</taxon>
        <taxon>Ecdysozoa</taxon>
        <taxon>Arthropoda</taxon>
        <taxon>Chelicerata</taxon>
        <taxon>Arachnida</taxon>
        <taxon>Araneae</taxon>
        <taxon>Araneomorphae</taxon>
        <taxon>Entelegynae</taxon>
        <taxon>Araneoidea</taxon>
        <taxon>Nephilidae</taxon>
        <taxon>Trichonephila</taxon>
    </lineage>
</organism>
<protein>
    <submittedName>
        <fullName evidence="2">Uncharacterized protein</fullName>
    </submittedName>
</protein>
<evidence type="ECO:0000313" key="3">
    <source>
        <dbReference type="Proteomes" id="UP000887159"/>
    </source>
</evidence>
<evidence type="ECO:0000256" key="1">
    <source>
        <dbReference type="SAM" id="MobiDB-lite"/>
    </source>
</evidence>
<sequence length="77" mass="8770">MPPFYQPQFNHPNSRAANREPTHLHPTTNHRAPYPLVNPELSLRTFFPAETEGASAQDVDVTLLPHQVHQSPCHSRH</sequence>
<name>A0A8X6SJX6_TRICX</name>
<keyword evidence="3" id="KW-1185">Reference proteome</keyword>
<accession>A0A8X6SJX6</accession>
<reference evidence="2" key="1">
    <citation type="submission" date="2020-08" db="EMBL/GenBank/DDBJ databases">
        <title>Multicomponent nature underlies the extraordinary mechanical properties of spider dragline silk.</title>
        <authorList>
            <person name="Kono N."/>
            <person name="Nakamura H."/>
            <person name="Mori M."/>
            <person name="Yoshida Y."/>
            <person name="Ohtoshi R."/>
            <person name="Malay A.D."/>
            <person name="Moran D.A.P."/>
            <person name="Tomita M."/>
            <person name="Numata K."/>
            <person name="Arakawa K."/>
        </authorList>
    </citation>
    <scope>NUCLEOTIDE SEQUENCE</scope>
</reference>
<dbReference type="AlphaFoldDB" id="A0A8X6SJX6"/>